<keyword evidence="3" id="KW-1185">Reference proteome</keyword>
<protein>
    <submittedName>
        <fullName evidence="2">Alpha/beta hydrolase family protein</fullName>
    </submittedName>
</protein>
<dbReference type="InterPro" id="IPR000073">
    <property type="entry name" value="AB_hydrolase_1"/>
</dbReference>
<evidence type="ECO:0000313" key="3">
    <source>
        <dbReference type="Proteomes" id="UP000184363"/>
    </source>
</evidence>
<dbReference type="RefSeq" id="WP_073457869.1">
    <property type="nucleotide sequence ID" value="NZ_FRAP01000011.1"/>
</dbReference>
<dbReference type="AlphaFoldDB" id="A0A1M6V3J8"/>
<evidence type="ECO:0000259" key="1">
    <source>
        <dbReference type="Pfam" id="PF12697"/>
    </source>
</evidence>
<dbReference type="EMBL" id="FRAP01000011">
    <property type="protein sequence ID" value="SHK75941.1"/>
    <property type="molecule type" value="Genomic_DNA"/>
</dbReference>
<dbReference type="Proteomes" id="UP000184363">
    <property type="component" value="Unassembled WGS sequence"/>
</dbReference>
<gene>
    <name evidence="2" type="ORF">SAMN05443637_111171</name>
</gene>
<reference evidence="2 3" key="1">
    <citation type="submission" date="2016-11" db="EMBL/GenBank/DDBJ databases">
        <authorList>
            <person name="Jaros S."/>
            <person name="Januszkiewicz K."/>
            <person name="Wedrychowicz H."/>
        </authorList>
    </citation>
    <scope>NUCLEOTIDE SEQUENCE [LARGE SCALE GENOMIC DNA]</scope>
    <source>
        <strain evidence="2 3">DSM 43832</strain>
    </source>
</reference>
<dbReference type="GO" id="GO:0016787">
    <property type="term" value="F:hydrolase activity"/>
    <property type="evidence" value="ECO:0007669"/>
    <property type="project" value="UniProtKB-KW"/>
</dbReference>
<sequence length="226" mass="23348">MRRRLVLVHGAWHGAWAWAPVADLLRAAGHEVVALDLPGADGDPAVSLSDQARAVCEALAPGSLLVAHSHGGLVAQEAAAAVPDRVAGVIGIDAWFAVEPASFLDLVPTRMAELISTSAADQPAVPVPPPAVFGIDDPQLAAAVTPRLRPQPVRTFTDVAAGFRFADAGIPGIGIVCEPRTLPFAELAEAQGFPLRAITAGHDAMLLRPPQLAAMLIAAAVDLHHG</sequence>
<accession>A0A1M6V3J8</accession>
<evidence type="ECO:0000313" key="2">
    <source>
        <dbReference type="EMBL" id="SHK75941.1"/>
    </source>
</evidence>
<dbReference type="Gene3D" id="3.40.50.1820">
    <property type="entry name" value="alpha/beta hydrolase"/>
    <property type="match status" value="1"/>
</dbReference>
<dbReference type="InterPro" id="IPR029058">
    <property type="entry name" value="AB_hydrolase_fold"/>
</dbReference>
<dbReference type="SUPFAM" id="SSF53474">
    <property type="entry name" value="alpha/beta-Hydrolases"/>
    <property type="match status" value="1"/>
</dbReference>
<dbReference type="Pfam" id="PF12697">
    <property type="entry name" value="Abhydrolase_6"/>
    <property type="match status" value="1"/>
</dbReference>
<dbReference type="OrthoDB" id="9773549at2"/>
<dbReference type="STRING" id="1848.SAMN05443637_111171"/>
<name>A0A1M6V3J8_PSETH</name>
<dbReference type="PANTHER" id="PTHR37017:SF11">
    <property type="entry name" value="ESTERASE_LIPASE_THIOESTERASE DOMAIN-CONTAINING PROTEIN"/>
    <property type="match status" value="1"/>
</dbReference>
<dbReference type="InterPro" id="IPR052897">
    <property type="entry name" value="Sec-Metab_Biosynth_Hydrolase"/>
</dbReference>
<feature type="domain" description="AB hydrolase-1" evidence="1">
    <location>
        <begin position="5"/>
        <end position="214"/>
    </location>
</feature>
<organism evidence="2 3">
    <name type="scientific">Pseudonocardia thermophila</name>
    <dbReference type="NCBI Taxonomy" id="1848"/>
    <lineage>
        <taxon>Bacteria</taxon>
        <taxon>Bacillati</taxon>
        <taxon>Actinomycetota</taxon>
        <taxon>Actinomycetes</taxon>
        <taxon>Pseudonocardiales</taxon>
        <taxon>Pseudonocardiaceae</taxon>
        <taxon>Pseudonocardia</taxon>
    </lineage>
</organism>
<keyword evidence="2" id="KW-0378">Hydrolase</keyword>
<dbReference type="PANTHER" id="PTHR37017">
    <property type="entry name" value="AB HYDROLASE-1 DOMAIN-CONTAINING PROTEIN-RELATED"/>
    <property type="match status" value="1"/>
</dbReference>
<proteinExistence type="predicted"/>